<keyword evidence="4 7" id="KW-0812">Transmembrane</keyword>
<name>A0A4R5CDX9_9ACTN</name>
<evidence type="ECO:0000256" key="1">
    <source>
        <dbReference type="ARBA" id="ARBA00004651"/>
    </source>
</evidence>
<evidence type="ECO:0000256" key="6">
    <source>
        <dbReference type="ARBA" id="ARBA00023136"/>
    </source>
</evidence>
<feature type="transmembrane region" description="Helical" evidence="7">
    <location>
        <begin position="349"/>
        <end position="369"/>
    </location>
</feature>
<keyword evidence="3" id="KW-1003">Cell membrane</keyword>
<dbReference type="Proteomes" id="UP000294513">
    <property type="component" value="Unassembled WGS sequence"/>
</dbReference>
<dbReference type="PANTHER" id="PTHR23513">
    <property type="entry name" value="INTEGRAL MEMBRANE EFFLUX PROTEIN-RELATED"/>
    <property type="match status" value="1"/>
</dbReference>
<feature type="transmembrane region" description="Helical" evidence="7">
    <location>
        <begin position="375"/>
        <end position="394"/>
    </location>
</feature>
<dbReference type="InterPro" id="IPR010290">
    <property type="entry name" value="TM_effector"/>
</dbReference>
<dbReference type="CDD" id="cd06173">
    <property type="entry name" value="MFS_MefA_like"/>
    <property type="match status" value="1"/>
</dbReference>
<keyword evidence="6 7" id="KW-0472">Membrane</keyword>
<accession>A0A4R5CDX9</accession>
<dbReference type="AlphaFoldDB" id="A0A4R5CDX9"/>
<evidence type="ECO:0000256" key="4">
    <source>
        <dbReference type="ARBA" id="ARBA00022692"/>
    </source>
</evidence>
<evidence type="ECO:0000313" key="9">
    <source>
        <dbReference type="EMBL" id="TDD95384.1"/>
    </source>
</evidence>
<dbReference type="InterPro" id="IPR036259">
    <property type="entry name" value="MFS_trans_sf"/>
</dbReference>
<gene>
    <name evidence="9" type="ORF">E1298_05110</name>
</gene>
<dbReference type="OrthoDB" id="9815525at2"/>
<dbReference type="GO" id="GO:0005886">
    <property type="term" value="C:plasma membrane"/>
    <property type="evidence" value="ECO:0007669"/>
    <property type="project" value="UniProtKB-SubCell"/>
</dbReference>
<comment type="caution">
    <text evidence="9">The sequence shown here is derived from an EMBL/GenBank/DDBJ whole genome shotgun (WGS) entry which is preliminary data.</text>
</comment>
<dbReference type="SUPFAM" id="SSF103473">
    <property type="entry name" value="MFS general substrate transporter"/>
    <property type="match status" value="1"/>
</dbReference>
<dbReference type="Gene3D" id="1.20.1250.20">
    <property type="entry name" value="MFS general substrate transporter like domains"/>
    <property type="match status" value="1"/>
</dbReference>
<evidence type="ECO:0000259" key="8">
    <source>
        <dbReference type="PROSITE" id="PS50850"/>
    </source>
</evidence>
<feature type="domain" description="Major facilitator superfamily (MFS) profile" evidence="8">
    <location>
        <begin position="213"/>
        <end position="415"/>
    </location>
</feature>
<organism evidence="9 10">
    <name type="scientific">Actinomadura rubrisoli</name>
    <dbReference type="NCBI Taxonomy" id="2530368"/>
    <lineage>
        <taxon>Bacteria</taxon>
        <taxon>Bacillati</taxon>
        <taxon>Actinomycetota</taxon>
        <taxon>Actinomycetes</taxon>
        <taxon>Streptosporangiales</taxon>
        <taxon>Thermomonosporaceae</taxon>
        <taxon>Actinomadura</taxon>
    </lineage>
</organism>
<feature type="transmembrane region" description="Helical" evidence="7">
    <location>
        <begin position="247"/>
        <end position="270"/>
    </location>
</feature>
<evidence type="ECO:0000256" key="5">
    <source>
        <dbReference type="ARBA" id="ARBA00022989"/>
    </source>
</evidence>
<dbReference type="GO" id="GO:0022857">
    <property type="term" value="F:transmembrane transporter activity"/>
    <property type="evidence" value="ECO:0007669"/>
    <property type="project" value="InterPro"/>
</dbReference>
<evidence type="ECO:0000313" key="10">
    <source>
        <dbReference type="Proteomes" id="UP000294513"/>
    </source>
</evidence>
<keyword evidence="2" id="KW-0813">Transport</keyword>
<proteinExistence type="predicted"/>
<protein>
    <submittedName>
        <fullName evidence="9">MFS transporter</fullName>
    </submittedName>
</protein>
<evidence type="ECO:0000256" key="7">
    <source>
        <dbReference type="SAM" id="Phobius"/>
    </source>
</evidence>
<comment type="subcellular location">
    <subcellularLocation>
        <location evidence="1">Cell membrane</location>
        <topology evidence="1">Multi-pass membrane protein</topology>
    </subcellularLocation>
</comment>
<sequence>MRQGDFRRLFLADTVSQVGSQVSLLALPLVAVSTLDASGAEVGFLSACGTLAFLVVGLPAGAWVDRTRRRSVLIVADIGRALVLGSIPVAWKLGVLTMAQLYLVALLAGILTVFFDVAYQSYLPHLVGREHLTEGNAKLEGVRAVSQIGGPTLAGLLIQVFTAPITIAVDSVSFLGSALFLRRIRKRERIQRRETKAHLGSEVREGLGFVLGHRLLRDLALSIASYNLLAAARATLLILLLAQVLRLPAGVIGVFFSIASVGSLIGALTARRIAELIGQGRAIWVTAAVAAPFQLLIPMAERGWLLWLAAAANIVIWLCVSVFNITQLSFRQQLAPERLLGRTNATMRFLVWGVSPLGASLGGVLAQLIGARSALWLIAFGGVIPVLPLILSPLRSMRELPDSMRPTDTAVLRGR</sequence>
<keyword evidence="10" id="KW-1185">Reference proteome</keyword>
<dbReference type="Pfam" id="PF05977">
    <property type="entry name" value="MFS_3"/>
    <property type="match status" value="1"/>
</dbReference>
<keyword evidence="5 7" id="KW-1133">Transmembrane helix</keyword>
<feature type="transmembrane region" description="Helical" evidence="7">
    <location>
        <begin position="42"/>
        <end position="64"/>
    </location>
</feature>
<dbReference type="PANTHER" id="PTHR23513:SF6">
    <property type="entry name" value="MAJOR FACILITATOR SUPERFAMILY ASSOCIATED DOMAIN-CONTAINING PROTEIN"/>
    <property type="match status" value="1"/>
</dbReference>
<feature type="transmembrane region" description="Helical" evidence="7">
    <location>
        <begin position="219"/>
        <end position="241"/>
    </location>
</feature>
<evidence type="ECO:0000256" key="2">
    <source>
        <dbReference type="ARBA" id="ARBA00022448"/>
    </source>
</evidence>
<dbReference type="EMBL" id="SMKU01000012">
    <property type="protein sequence ID" value="TDD95384.1"/>
    <property type="molecule type" value="Genomic_DNA"/>
</dbReference>
<dbReference type="InterPro" id="IPR020846">
    <property type="entry name" value="MFS_dom"/>
</dbReference>
<reference evidence="9 10" key="1">
    <citation type="submission" date="2019-03" db="EMBL/GenBank/DDBJ databases">
        <title>Draft genome sequences of novel Actinobacteria.</title>
        <authorList>
            <person name="Sahin N."/>
            <person name="Ay H."/>
            <person name="Saygin H."/>
        </authorList>
    </citation>
    <scope>NUCLEOTIDE SEQUENCE [LARGE SCALE GENOMIC DNA]</scope>
    <source>
        <strain evidence="9 10">H3C3</strain>
    </source>
</reference>
<feature type="transmembrane region" description="Helical" evidence="7">
    <location>
        <begin position="156"/>
        <end position="181"/>
    </location>
</feature>
<feature type="transmembrane region" description="Helical" evidence="7">
    <location>
        <begin position="306"/>
        <end position="328"/>
    </location>
</feature>
<feature type="transmembrane region" description="Helical" evidence="7">
    <location>
        <begin position="101"/>
        <end position="122"/>
    </location>
</feature>
<feature type="transmembrane region" description="Helical" evidence="7">
    <location>
        <begin position="282"/>
        <end position="300"/>
    </location>
</feature>
<evidence type="ECO:0000256" key="3">
    <source>
        <dbReference type="ARBA" id="ARBA00022475"/>
    </source>
</evidence>
<dbReference type="PROSITE" id="PS50850">
    <property type="entry name" value="MFS"/>
    <property type="match status" value="1"/>
</dbReference>